<protein>
    <submittedName>
        <fullName evidence="1">Uncharacterized protein</fullName>
    </submittedName>
</protein>
<proteinExistence type="predicted"/>
<dbReference type="Proteomes" id="UP000183812">
    <property type="component" value="Unassembled WGS sequence"/>
</dbReference>
<evidence type="ECO:0000313" key="1">
    <source>
        <dbReference type="EMBL" id="SDG27730.1"/>
    </source>
</evidence>
<name>A0A1G7SZH6_RHOCA</name>
<gene>
    <name evidence="1" type="ORF">SAMN04244550_03701</name>
</gene>
<dbReference type="EMBL" id="FNAY01000049">
    <property type="protein sequence ID" value="SDG27730.1"/>
    <property type="molecule type" value="Genomic_DNA"/>
</dbReference>
<sequence>MTEWLLNTTPRKIVEQVYGGSQPLATIVLKTGGAPLDAPAYYAQIADIMLSTAARQKRQARCLVQAQNITSSLLRTLTVLRDDYLHPALVNDITNSGMAQRIELVSGFLLNTCPDLTAGILAQSLKSRETQSLQDWATQMLLRHGAVDCDLCDDEDFVFLRSAADFHRAAAEYHNSLADPDVGKLTNAAFGVAAYAVYQHEPLIVELTRMHDGRDRLWVVEGVHAPDNGFVSDWVEDEIRAKLRDRGVLSLAICTGSDDLNEVAEHLHFADPFGRHALRRRHRRLRR</sequence>
<accession>A0A1G7SZH6</accession>
<evidence type="ECO:0000313" key="2">
    <source>
        <dbReference type="Proteomes" id="UP000183812"/>
    </source>
</evidence>
<dbReference type="AlphaFoldDB" id="A0A1G7SZH6"/>
<reference evidence="1 2" key="1">
    <citation type="submission" date="2016-10" db="EMBL/GenBank/DDBJ databases">
        <authorList>
            <person name="de Groot N.N."/>
        </authorList>
    </citation>
    <scope>NUCLEOTIDE SEQUENCE [LARGE SCALE GENOMIC DNA]</scope>
    <source>
        <strain evidence="2">DSM 938 / 37b4</strain>
    </source>
</reference>
<organism evidence="1 2">
    <name type="scientific">Rhodobacter capsulatus</name>
    <name type="common">Rhodopseudomonas capsulata</name>
    <dbReference type="NCBI Taxonomy" id="1061"/>
    <lineage>
        <taxon>Bacteria</taxon>
        <taxon>Pseudomonadati</taxon>
        <taxon>Pseudomonadota</taxon>
        <taxon>Alphaproteobacteria</taxon>
        <taxon>Rhodobacterales</taxon>
        <taxon>Rhodobacter group</taxon>
        <taxon>Rhodobacter</taxon>
    </lineage>
</organism>